<feature type="domain" description="Fungal lipase-type" evidence="2">
    <location>
        <begin position="2"/>
        <end position="116"/>
    </location>
</feature>
<evidence type="ECO:0000256" key="1">
    <source>
        <dbReference type="SAM" id="MobiDB-lite"/>
    </source>
</evidence>
<organism evidence="4">
    <name type="scientific">Chlorella variabilis</name>
    <name type="common">Green alga</name>
    <dbReference type="NCBI Taxonomy" id="554065"/>
    <lineage>
        <taxon>Eukaryota</taxon>
        <taxon>Viridiplantae</taxon>
        <taxon>Chlorophyta</taxon>
        <taxon>core chlorophytes</taxon>
        <taxon>Trebouxiophyceae</taxon>
        <taxon>Chlorellales</taxon>
        <taxon>Chlorellaceae</taxon>
        <taxon>Chlorella clade</taxon>
        <taxon>Chlorella</taxon>
    </lineage>
</organism>
<feature type="region of interest" description="Disordered" evidence="1">
    <location>
        <begin position="226"/>
        <end position="252"/>
    </location>
</feature>
<evidence type="ECO:0000313" key="4">
    <source>
        <dbReference type="Proteomes" id="UP000008141"/>
    </source>
</evidence>
<dbReference type="InterPro" id="IPR029058">
    <property type="entry name" value="AB_hydrolase_fold"/>
</dbReference>
<dbReference type="Proteomes" id="UP000008141">
    <property type="component" value="Unassembled WGS sequence"/>
</dbReference>
<reference evidence="3 4" key="1">
    <citation type="journal article" date="2010" name="Plant Cell">
        <title>The Chlorella variabilis NC64A genome reveals adaptation to photosymbiosis, coevolution with viruses, and cryptic sex.</title>
        <authorList>
            <person name="Blanc G."/>
            <person name="Duncan G."/>
            <person name="Agarkova I."/>
            <person name="Borodovsky M."/>
            <person name="Gurnon J."/>
            <person name="Kuo A."/>
            <person name="Lindquist E."/>
            <person name="Lucas S."/>
            <person name="Pangilinan J."/>
            <person name="Polle J."/>
            <person name="Salamov A."/>
            <person name="Terry A."/>
            <person name="Yamada T."/>
            <person name="Dunigan D.D."/>
            <person name="Grigoriev I.V."/>
            <person name="Claverie J.M."/>
            <person name="Van Etten J.L."/>
        </authorList>
    </citation>
    <scope>NUCLEOTIDE SEQUENCE [LARGE SCALE GENOMIC DNA]</scope>
    <source>
        <strain evidence="3 4">NC64A</strain>
    </source>
</reference>
<evidence type="ECO:0000259" key="2">
    <source>
        <dbReference type="Pfam" id="PF01764"/>
    </source>
</evidence>
<dbReference type="CDD" id="cd00519">
    <property type="entry name" value="Lipase_3"/>
    <property type="match status" value="1"/>
</dbReference>
<dbReference type="Gene3D" id="3.40.50.1820">
    <property type="entry name" value="alpha/beta hydrolase"/>
    <property type="match status" value="1"/>
</dbReference>
<protein>
    <recommendedName>
        <fullName evidence="2">Fungal lipase-type domain-containing protein</fullName>
    </recommendedName>
</protein>
<dbReference type="InterPro" id="IPR051218">
    <property type="entry name" value="Sec_MonoDiacylglyc_Lipase"/>
</dbReference>
<dbReference type="InterPro" id="IPR002921">
    <property type="entry name" value="Fungal_lipase-type"/>
</dbReference>
<feature type="compositionally biased region" description="Low complexity" evidence="1">
    <location>
        <begin position="476"/>
        <end position="487"/>
    </location>
</feature>
<sequence length="505" mass="53963">MVHWGFLNTWQANGLNTQVLGTLREVLTTSLPPPAGRPWRLLFTGHSLGGALASLAAHDAVALGASLAAALPGGAPQVRVYTFGAPRPGNHAFARDYLATVPHSFDVIHCDDAVTRGGKFLFLYKRAAHRVVLSPTGDLIVRPSLIERSAKESFHTSLQQHLLGEYGRSFAALIRGQFVRRKEHNQGRRGCEALLQCEYVQQVLRAMAGVRQESILRFGGRMATLPPGRRGDQHLASGEQLPARPPAHDSARALSLGERSEKETRRLQHAVTFVTHFLAELTDSSLLGVDVTGRDVVRVAAMPKTAIYQAEGLAFIRRRKKGCLLSWGSETVVLIWKKALPDGTTVWSGPIFLKGKTWGVGFTLGFLDMRICLAILNTKGMGAVLRPHHSATVSASFMVDMNGSKIRALRTSSADEVSQVTTDAHGGMQAKYYLLEACIVDLSANEAVAAVAAARAARGGSLEKGSADGGSGPVPAWAASEDGSAAGSAGGRPQLAPMRLGSPPR</sequence>
<accession>E1ZCC2</accession>
<gene>
    <name evidence="3" type="ORF">CHLNCDRAFT_144281</name>
</gene>
<feature type="region of interest" description="Disordered" evidence="1">
    <location>
        <begin position="461"/>
        <end position="505"/>
    </location>
</feature>
<dbReference type="AlphaFoldDB" id="E1ZCC2"/>
<dbReference type="SUPFAM" id="SSF53474">
    <property type="entry name" value="alpha/beta-Hydrolases"/>
    <property type="match status" value="1"/>
</dbReference>
<dbReference type="PANTHER" id="PTHR45856:SF24">
    <property type="entry name" value="FUNGAL LIPASE-LIKE DOMAIN-CONTAINING PROTEIN"/>
    <property type="match status" value="1"/>
</dbReference>
<dbReference type="PANTHER" id="PTHR45856">
    <property type="entry name" value="ALPHA/BETA-HYDROLASES SUPERFAMILY PROTEIN"/>
    <property type="match status" value="1"/>
</dbReference>
<evidence type="ECO:0000313" key="3">
    <source>
        <dbReference type="EMBL" id="EFN56581.1"/>
    </source>
</evidence>
<dbReference type="eggNOG" id="KOG4569">
    <property type="taxonomic scope" value="Eukaryota"/>
</dbReference>
<dbReference type="GO" id="GO:0006629">
    <property type="term" value="P:lipid metabolic process"/>
    <property type="evidence" value="ECO:0007669"/>
    <property type="project" value="InterPro"/>
</dbReference>
<dbReference type="OrthoDB" id="443981at2759"/>
<keyword evidence="4" id="KW-1185">Reference proteome</keyword>
<dbReference type="RefSeq" id="XP_005848683.1">
    <property type="nucleotide sequence ID" value="XM_005848621.1"/>
</dbReference>
<dbReference type="Pfam" id="PF01764">
    <property type="entry name" value="Lipase_3"/>
    <property type="match status" value="1"/>
</dbReference>
<dbReference type="EMBL" id="GL433841">
    <property type="protein sequence ID" value="EFN56581.1"/>
    <property type="molecule type" value="Genomic_DNA"/>
</dbReference>
<proteinExistence type="predicted"/>
<dbReference type="KEGG" id="cvr:CHLNCDRAFT_144281"/>
<dbReference type="InParanoid" id="E1ZCC2"/>
<name>E1ZCC2_CHLVA</name>
<dbReference type="GeneID" id="17356347"/>